<dbReference type="EMBL" id="JBBPBN010000042">
    <property type="protein sequence ID" value="KAK8997762.1"/>
    <property type="molecule type" value="Genomic_DNA"/>
</dbReference>
<keyword evidence="9" id="KW-1133">Transmembrane helix</keyword>
<keyword evidence="11" id="KW-1185">Reference proteome</keyword>
<evidence type="ECO:0000313" key="11">
    <source>
        <dbReference type="Proteomes" id="UP001396334"/>
    </source>
</evidence>
<keyword evidence="9" id="KW-0812">Transmembrane</keyword>
<evidence type="ECO:0000256" key="7">
    <source>
        <dbReference type="ARBA" id="ARBA00023033"/>
    </source>
</evidence>
<dbReference type="PANTHER" id="PTHR47946">
    <property type="entry name" value="CYTOCHROME P450 78A7-RELATED"/>
    <property type="match status" value="1"/>
</dbReference>
<keyword evidence="7 8" id="KW-0503">Monooxygenase</keyword>
<keyword evidence="4 8" id="KW-0479">Metal-binding</keyword>
<dbReference type="CDD" id="cd11076">
    <property type="entry name" value="CYP78"/>
    <property type="match status" value="1"/>
</dbReference>
<dbReference type="PRINTS" id="PR00463">
    <property type="entry name" value="EP450I"/>
</dbReference>
<dbReference type="InterPro" id="IPR051996">
    <property type="entry name" value="Cytochrome_P450_78A"/>
</dbReference>
<dbReference type="PROSITE" id="PS00086">
    <property type="entry name" value="CYTOCHROME_P450"/>
    <property type="match status" value="1"/>
</dbReference>
<gene>
    <name evidence="10" type="ORF">V6N11_012300</name>
</gene>
<evidence type="ECO:0000256" key="3">
    <source>
        <dbReference type="ARBA" id="ARBA00022617"/>
    </source>
</evidence>
<dbReference type="InterPro" id="IPR002401">
    <property type="entry name" value="Cyt_P450_E_grp-I"/>
</dbReference>
<reference evidence="10 11" key="1">
    <citation type="journal article" date="2024" name="G3 (Bethesda)">
        <title>Genome assembly of Hibiscus sabdariffa L. provides insights into metabolisms of medicinal natural products.</title>
        <authorList>
            <person name="Kim T."/>
        </authorList>
    </citation>
    <scope>NUCLEOTIDE SEQUENCE [LARGE SCALE GENOMIC DNA]</scope>
    <source>
        <strain evidence="10">TK-2024</strain>
        <tissue evidence="10">Old leaves</tissue>
    </source>
</reference>
<sequence>MGEGGIGAWVSCATVAAPPDNIRPHDPLVSFPWNLKPMFTCPRKFAFSTRHPSRPLRHNPAMSMTSHIESVWVFALASKWRAFSEESFACSILILLLAWLVTTLVYWAHPGGPAWGKSRFLKRSFLSAASKRIPGPRGLPLIGSMNLMASSLAHHRIAAAAVACKAQRLMAFSLGDTRVIVTCNPDVAKEILNSSVFADRPVKESAYSLMFNRAIGFAPYGVYWRTLRRIAATHFFCPKQIKGAEDQRSEIASEMVTLFAQHDQSFPVRQVLKRASLNNMMASIFGRKYKLNSTNNEVEQLQALVDEGYDLLGTLNWSDHLPWLADFDPQKIRVRCSNVVPKVNRFVARIISQHRAKKSGETQDFVDVLLSLQDADKLSDSDMIAVLWEMIFRGTDTVAVLIEWILARIVLHPDVQRRVHDELDQVVGRSRAVDESDVANMIYLAAVIKEVLRLHPPGPLLSWARLAISDATVDGYDVPKGTMAMVNMWAITRDPQEWSDPLEFMPNRFVTKEGEVEFSVLGSDLRLAPFGSGRRTCPGKNLALTTVSFWVATLVHEFEWLPPDENTVDLSEVLRLSCEMANPLNVKLRPRRRLGPSL</sequence>
<keyword evidence="5 8" id="KW-0560">Oxidoreductase</keyword>
<dbReference type="PRINTS" id="PR00385">
    <property type="entry name" value="P450"/>
</dbReference>
<evidence type="ECO:0000256" key="5">
    <source>
        <dbReference type="ARBA" id="ARBA00023002"/>
    </source>
</evidence>
<evidence type="ECO:0000256" key="4">
    <source>
        <dbReference type="ARBA" id="ARBA00022723"/>
    </source>
</evidence>
<dbReference type="PANTHER" id="PTHR47946:SF23">
    <property type="entry name" value="CYTOCHROME P450 78A9"/>
    <property type="match status" value="1"/>
</dbReference>
<comment type="cofactor">
    <cofactor evidence="1">
        <name>heme</name>
        <dbReference type="ChEBI" id="CHEBI:30413"/>
    </cofactor>
</comment>
<comment type="similarity">
    <text evidence="2 8">Belongs to the cytochrome P450 family.</text>
</comment>
<evidence type="ECO:0000313" key="10">
    <source>
        <dbReference type="EMBL" id="KAK8997762.1"/>
    </source>
</evidence>
<feature type="transmembrane region" description="Helical" evidence="9">
    <location>
        <begin position="88"/>
        <end position="108"/>
    </location>
</feature>
<evidence type="ECO:0000256" key="8">
    <source>
        <dbReference type="RuleBase" id="RU000461"/>
    </source>
</evidence>
<evidence type="ECO:0000256" key="2">
    <source>
        <dbReference type="ARBA" id="ARBA00010617"/>
    </source>
</evidence>
<protein>
    <submittedName>
        <fullName evidence="10">Uncharacterized protein</fullName>
    </submittedName>
</protein>
<comment type="caution">
    <text evidence="10">The sequence shown here is derived from an EMBL/GenBank/DDBJ whole genome shotgun (WGS) entry which is preliminary data.</text>
</comment>
<dbReference type="Proteomes" id="UP001396334">
    <property type="component" value="Unassembled WGS sequence"/>
</dbReference>
<name>A0ABR2QAR8_9ROSI</name>
<evidence type="ECO:0000256" key="9">
    <source>
        <dbReference type="SAM" id="Phobius"/>
    </source>
</evidence>
<dbReference type="Pfam" id="PF00067">
    <property type="entry name" value="p450"/>
    <property type="match status" value="1"/>
</dbReference>
<keyword evidence="6 8" id="KW-0408">Iron</keyword>
<dbReference type="InterPro" id="IPR017972">
    <property type="entry name" value="Cyt_P450_CS"/>
</dbReference>
<evidence type="ECO:0000256" key="6">
    <source>
        <dbReference type="ARBA" id="ARBA00023004"/>
    </source>
</evidence>
<accession>A0ABR2QAR8</accession>
<evidence type="ECO:0000256" key="1">
    <source>
        <dbReference type="ARBA" id="ARBA00001971"/>
    </source>
</evidence>
<proteinExistence type="inferred from homology"/>
<dbReference type="InterPro" id="IPR036396">
    <property type="entry name" value="Cyt_P450_sf"/>
</dbReference>
<dbReference type="InterPro" id="IPR001128">
    <property type="entry name" value="Cyt_P450"/>
</dbReference>
<organism evidence="10 11">
    <name type="scientific">Hibiscus sabdariffa</name>
    <name type="common">roselle</name>
    <dbReference type="NCBI Taxonomy" id="183260"/>
    <lineage>
        <taxon>Eukaryota</taxon>
        <taxon>Viridiplantae</taxon>
        <taxon>Streptophyta</taxon>
        <taxon>Embryophyta</taxon>
        <taxon>Tracheophyta</taxon>
        <taxon>Spermatophyta</taxon>
        <taxon>Magnoliopsida</taxon>
        <taxon>eudicotyledons</taxon>
        <taxon>Gunneridae</taxon>
        <taxon>Pentapetalae</taxon>
        <taxon>rosids</taxon>
        <taxon>malvids</taxon>
        <taxon>Malvales</taxon>
        <taxon>Malvaceae</taxon>
        <taxon>Malvoideae</taxon>
        <taxon>Hibiscus</taxon>
    </lineage>
</organism>
<dbReference type="Gene3D" id="1.10.630.10">
    <property type="entry name" value="Cytochrome P450"/>
    <property type="match status" value="1"/>
</dbReference>
<keyword evidence="9" id="KW-0472">Membrane</keyword>
<dbReference type="SUPFAM" id="SSF48264">
    <property type="entry name" value="Cytochrome P450"/>
    <property type="match status" value="1"/>
</dbReference>
<keyword evidence="3 8" id="KW-0349">Heme</keyword>